<evidence type="ECO:0000313" key="3">
    <source>
        <dbReference type="EMBL" id="KWU01655.1"/>
    </source>
</evidence>
<dbReference type="GO" id="GO:0016740">
    <property type="term" value="F:transferase activity"/>
    <property type="evidence" value="ECO:0007669"/>
    <property type="project" value="UniProtKB-KW"/>
</dbReference>
<feature type="signal peptide" evidence="1">
    <location>
        <begin position="1"/>
        <end position="21"/>
    </location>
</feature>
<reference evidence="3 4" key="1">
    <citation type="submission" date="2015-11" db="EMBL/GenBank/DDBJ databases">
        <title>Draft WGS of Vibrio toranzoniae.</title>
        <authorList>
            <person name="Lasa A."/>
            <person name="Romalde J.L."/>
        </authorList>
    </citation>
    <scope>NUCLEOTIDE SEQUENCE [LARGE SCALE GENOMIC DNA]</scope>
    <source>
        <strain evidence="3 4">Vb 10.8</strain>
    </source>
</reference>
<dbReference type="FunFam" id="3.40.250.10:FF:000049">
    <property type="entry name" value="Phage shock protein E"/>
    <property type="match status" value="1"/>
</dbReference>
<gene>
    <name evidence="3" type="ORF">APQ14_04100</name>
</gene>
<dbReference type="SMART" id="SM00450">
    <property type="entry name" value="RHOD"/>
    <property type="match status" value="1"/>
</dbReference>
<dbReference type="Pfam" id="PF00581">
    <property type="entry name" value="Rhodanese"/>
    <property type="match status" value="1"/>
</dbReference>
<dbReference type="CDD" id="cd00158">
    <property type="entry name" value="RHOD"/>
    <property type="match status" value="1"/>
</dbReference>
<dbReference type="SUPFAM" id="SSF52821">
    <property type="entry name" value="Rhodanese/Cell cycle control phosphatase"/>
    <property type="match status" value="1"/>
</dbReference>
<dbReference type="AlphaFoldDB" id="A0A125P5L7"/>
<dbReference type="Gene3D" id="3.40.250.10">
    <property type="entry name" value="Rhodanese-like domain"/>
    <property type="match status" value="1"/>
</dbReference>
<dbReference type="GeneID" id="300178142"/>
<dbReference type="InterPro" id="IPR036873">
    <property type="entry name" value="Rhodanese-like_dom_sf"/>
</dbReference>
<dbReference type="Proteomes" id="UP000057389">
    <property type="component" value="Unassembled WGS sequence"/>
</dbReference>
<proteinExistence type="predicted"/>
<feature type="domain" description="Rhodanese" evidence="2">
    <location>
        <begin position="32"/>
        <end position="112"/>
    </location>
</feature>
<organism evidence="3 4">
    <name type="scientific">Vibrio toranzoniae</name>
    <dbReference type="NCBI Taxonomy" id="1194427"/>
    <lineage>
        <taxon>Bacteria</taxon>
        <taxon>Pseudomonadati</taxon>
        <taxon>Pseudomonadota</taxon>
        <taxon>Gammaproteobacteria</taxon>
        <taxon>Vibrionales</taxon>
        <taxon>Vibrionaceae</taxon>
        <taxon>Vibrio</taxon>
    </lineage>
</organism>
<dbReference type="PROSITE" id="PS50206">
    <property type="entry name" value="RHODANESE_3"/>
    <property type="match status" value="1"/>
</dbReference>
<sequence>MKTLFSLSALCIALLSSGVNASERAETGWELIEKGALVVDVRTPAEFAQGHLGNAVNYPLSEVAAHFVKIDKDQPIVLYCRSGNRSGQAYQFLRAQGFTQIHNAGGLIEMQESQ</sequence>
<keyword evidence="4" id="KW-1185">Reference proteome</keyword>
<dbReference type="InterPro" id="IPR050229">
    <property type="entry name" value="GlpE_sulfurtransferase"/>
</dbReference>
<evidence type="ECO:0000259" key="2">
    <source>
        <dbReference type="PROSITE" id="PS50206"/>
    </source>
</evidence>
<comment type="caution">
    <text evidence="3">The sequence shown here is derived from an EMBL/GenBank/DDBJ whole genome shotgun (WGS) entry which is preliminary data.</text>
</comment>
<keyword evidence="1" id="KW-0732">Signal</keyword>
<protein>
    <submittedName>
        <fullName evidence="3">Sulfurtransferase</fullName>
    </submittedName>
</protein>
<evidence type="ECO:0000313" key="4">
    <source>
        <dbReference type="Proteomes" id="UP000057389"/>
    </source>
</evidence>
<accession>A0A125P5L7</accession>
<name>A0A125P5L7_9VIBR</name>
<feature type="chain" id="PRO_5007178461" evidence="1">
    <location>
        <begin position="22"/>
        <end position="114"/>
    </location>
</feature>
<dbReference type="EMBL" id="LMXU01000009">
    <property type="protein sequence ID" value="KWU01655.1"/>
    <property type="molecule type" value="Genomic_DNA"/>
</dbReference>
<dbReference type="InterPro" id="IPR001763">
    <property type="entry name" value="Rhodanese-like_dom"/>
</dbReference>
<evidence type="ECO:0000256" key="1">
    <source>
        <dbReference type="SAM" id="SignalP"/>
    </source>
</evidence>
<dbReference type="OrthoDB" id="9814704at2"/>
<dbReference type="RefSeq" id="WP_060467484.1">
    <property type="nucleotide sequence ID" value="NZ_AP025514.1"/>
</dbReference>
<dbReference type="PANTHER" id="PTHR43031:SF1">
    <property type="entry name" value="PYRIDINE NUCLEOTIDE-DISULPHIDE OXIDOREDUCTASE"/>
    <property type="match status" value="1"/>
</dbReference>
<keyword evidence="3" id="KW-0808">Transferase</keyword>
<dbReference type="PANTHER" id="PTHR43031">
    <property type="entry name" value="FAD-DEPENDENT OXIDOREDUCTASE"/>
    <property type="match status" value="1"/>
</dbReference>